<dbReference type="OrthoDB" id="9808813at2"/>
<gene>
    <name evidence="1" type="ORF">B8X00_08950</name>
</gene>
<evidence type="ECO:0000313" key="2">
    <source>
        <dbReference type="Proteomes" id="UP000216151"/>
    </source>
</evidence>
<accession>A0A269XXC2</accession>
<organism evidence="1 2">
    <name type="scientific">Acetobacter fabarum</name>
    <dbReference type="NCBI Taxonomy" id="483199"/>
    <lineage>
        <taxon>Bacteria</taxon>
        <taxon>Pseudomonadati</taxon>
        <taxon>Pseudomonadota</taxon>
        <taxon>Alphaproteobacteria</taxon>
        <taxon>Acetobacterales</taxon>
        <taxon>Acetobacteraceae</taxon>
        <taxon>Acetobacter</taxon>
    </lineage>
</organism>
<comment type="caution">
    <text evidence="1">The sequence shown here is derived from an EMBL/GenBank/DDBJ whole genome shotgun (WGS) entry which is preliminary data.</text>
</comment>
<evidence type="ECO:0000313" key="1">
    <source>
        <dbReference type="EMBL" id="PAK77947.1"/>
    </source>
</evidence>
<protein>
    <submittedName>
        <fullName evidence="1">Uncharacterized protein</fullName>
    </submittedName>
</protein>
<reference evidence="1 2" key="1">
    <citation type="submission" date="2017-04" db="EMBL/GenBank/DDBJ databases">
        <title>Kefir bacterial isolates.</title>
        <authorList>
            <person name="Kim Y."/>
            <person name="Blasche S."/>
            <person name="Patil K.R."/>
        </authorList>
    </citation>
    <scope>NUCLEOTIDE SEQUENCE [LARGE SCALE GENOMIC DNA]</scope>
    <source>
        <strain evidence="1 2">KR</strain>
    </source>
</reference>
<sequence length="72" mass="8273">MWLKEYRYAKAGVMLNDVAPHKQQISTACAKPAHETLLAALNGIKQDWKPRSAMFLARYTARLEKIMMAQCY</sequence>
<dbReference type="AlphaFoldDB" id="A0A269XXC2"/>
<proteinExistence type="predicted"/>
<dbReference type="EMBL" id="NCXK01000010">
    <property type="protein sequence ID" value="PAK77947.1"/>
    <property type="molecule type" value="Genomic_DNA"/>
</dbReference>
<dbReference type="Proteomes" id="UP000216151">
    <property type="component" value="Unassembled WGS sequence"/>
</dbReference>
<keyword evidence="2" id="KW-1185">Reference proteome</keyword>
<name>A0A269XXC2_9PROT</name>